<accession>A0A7Z9BJ46</accession>
<dbReference type="EMBL" id="CZCS02000009">
    <property type="protein sequence ID" value="VXD13084.1"/>
    <property type="molecule type" value="Genomic_DNA"/>
</dbReference>
<gene>
    <name evidence="1" type="ORF">PL9631_1060307</name>
</gene>
<dbReference type="RefSeq" id="WP_083624125.1">
    <property type="nucleotide sequence ID" value="NZ_LR735026.1"/>
</dbReference>
<comment type="caution">
    <text evidence="1">The sequence shown here is derived from an EMBL/GenBank/DDBJ whole genome shotgun (WGS) entry which is preliminary data.</text>
</comment>
<dbReference type="OrthoDB" id="444746at2"/>
<evidence type="ECO:0000313" key="1">
    <source>
        <dbReference type="EMBL" id="VXD13084.1"/>
    </source>
</evidence>
<dbReference type="AlphaFoldDB" id="A0A7Z9BJ46"/>
<reference evidence="1" key="1">
    <citation type="submission" date="2019-10" db="EMBL/GenBank/DDBJ databases">
        <authorList>
            <consortium name="Genoscope - CEA"/>
            <person name="William W."/>
        </authorList>
    </citation>
    <scope>NUCLEOTIDE SEQUENCE [LARGE SCALE GENOMIC DNA]</scope>
    <source>
        <strain evidence="1">BBR_PRJEB10994</strain>
    </source>
</reference>
<organism evidence="1 2">
    <name type="scientific">Planktothrix paucivesiculata PCC 9631</name>
    <dbReference type="NCBI Taxonomy" id="671071"/>
    <lineage>
        <taxon>Bacteria</taxon>
        <taxon>Bacillati</taxon>
        <taxon>Cyanobacteriota</taxon>
        <taxon>Cyanophyceae</taxon>
        <taxon>Oscillatoriophycideae</taxon>
        <taxon>Oscillatoriales</taxon>
        <taxon>Microcoleaceae</taxon>
        <taxon>Planktothrix</taxon>
    </lineage>
</organism>
<proteinExistence type="predicted"/>
<dbReference type="Proteomes" id="UP000182190">
    <property type="component" value="Unassembled WGS sequence"/>
</dbReference>
<evidence type="ECO:0000313" key="2">
    <source>
        <dbReference type="Proteomes" id="UP000182190"/>
    </source>
</evidence>
<keyword evidence="2" id="KW-1185">Reference proteome</keyword>
<protein>
    <submittedName>
        <fullName evidence="1">Uncharacterized protein</fullName>
    </submittedName>
</protein>
<sequence length="342" mass="38457">MSQQIYPLNISVHPQLEKSLGYHSNNRWVAWYWESDIEQAFFTDGQNLGTTSALSWQILLQHPNISSSLQQYFPDNEQQYGLLLDRKTRNLYIGEGKLIQNLLEQPDSLNLLACLETQNQSFSNIKYQFHQITNSTLLSNLLKWIPLTIGVGLVTVFGLKTVSSLIPKVEQQLTRSPASQATQPIIAANQTCGVGGSDDFNHYVIKTSQPKELHLIGVYEADPNHSGNQRSQGTISVNINRQNQPIILALSSYEPVTWKLDIKPGVVIEKIILNGYYDQNIMGVSGIPIEEYSQEGTRQSLGNFPHQWNGVSSSLVDQLQQKTGLEITTFQGCYRGTEFKID</sequence>
<name>A0A7Z9BJ46_9CYAN</name>